<dbReference type="AlphaFoldDB" id="A0A556PDX6"/>
<feature type="domain" description="Metallo-beta-lactamase" evidence="1">
    <location>
        <begin position="20"/>
        <end position="227"/>
    </location>
</feature>
<evidence type="ECO:0000313" key="3">
    <source>
        <dbReference type="Proteomes" id="UP000316425"/>
    </source>
</evidence>
<dbReference type="InterPro" id="IPR001279">
    <property type="entry name" value="Metallo-B-lactamas"/>
</dbReference>
<dbReference type="Pfam" id="PF00753">
    <property type="entry name" value="Lactamase_B"/>
    <property type="match status" value="1"/>
</dbReference>
<dbReference type="Gene3D" id="1.10.10.10">
    <property type="entry name" value="Winged helix-like DNA-binding domain superfamily/Winged helix DNA-binding domain"/>
    <property type="match status" value="1"/>
</dbReference>
<dbReference type="RefSeq" id="WP_144089129.1">
    <property type="nucleotide sequence ID" value="NZ_VMHE01000018.1"/>
</dbReference>
<keyword evidence="2" id="KW-0378">Hydrolase</keyword>
<gene>
    <name evidence="2" type="ORF">FPQ13_09615</name>
</gene>
<dbReference type="InterPro" id="IPR036388">
    <property type="entry name" value="WH-like_DNA-bd_sf"/>
</dbReference>
<name>A0A556PDX6_9BACI</name>
<dbReference type="Pfam" id="PF21221">
    <property type="entry name" value="B_lactamase-like_C"/>
    <property type="match status" value="1"/>
</dbReference>
<dbReference type="SMART" id="SM00849">
    <property type="entry name" value="Lactamase_B"/>
    <property type="match status" value="1"/>
</dbReference>
<dbReference type="OrthoDB" id="9761531at2"/>
<dbReference type="InterPro" id="IPR036866">
    <property type="entry name" value="RibonucZ/Hydroxyglut_hydro"/>
</dbReference>
<dbReference type="InterPro" id="IPR048933">
    <property type="entry name" value="B_lactamase-like_C"/>
</dbReference>
<accession>A0A556PDX6</accession>
<dbReference type="EMBL" id="VMHE01000018">
    <property type="protein sequence ID" value="TSJ62564.1"/>
    <property type="molecule type" value="Genomic_DNA"/>
</dbReference>
<sequence length="313" mass="36262">MLEELGITKVTIPLPFRLNHVNCFLAEGQDGWLVMDTALNRPVAKEIWQSHLSDKEVKELLITHYHPDHSGYAGELQQETGAEVLMTQTTERARKRNWSENTVETIRAYYQAVGIPQEIADGISENTKESRDFVMPEPSVNRYINEGDVIKVGNYEYEVIFTPGHAPGLITLYNREKNVLLSTDHILPKITPNVSYMFMGDQNPLQTFMESLRKIKQLDVDYVIPSHGEPFHGANKRIDEIVKHHEDRLNDILDQLRDGKTVYEVCQYLFGDRLTTHEMRFAIGEALAHLEFLRRKGECQREVRSHDWLYRVK</sequence>
<dbReference type="Gene3D" id="3.60.15.10">
    <property type="entry name" value="Ribonuclease Z/Hydroxyacylglutathione hydrolase-like"/>
    <property type="match status" value="1"/>
</dbReference>
<dbReference type="CDD" id="cd07725">
    <property type="entry name" value="TTHA1429-like_MBL-fold"/>
    <property type="match status" value="1"/>
</dbReference>
<evidence type="ECO:0000313" key="2">
    <source>
        <dbReference type="EMBL" id="TSJ62564.1"/>
    </source>
</evidence>
<keyword evidence="3" id="KW-1185">Reference proteome</keyword>
<reference evidence="2 3" key="1">
    <citation type="submission" date="2019-07" db="EMBL/GenBank/DDBJ databases">
        <title>Allobacillus sp. nov. SKP isolated from shrimp paste of Euphausiacea.</title>
        <authorList>
            <person name="Kanchanasin P."/>
            <person name="Tanasupawat S."/>
            <person name="Shi W."/>
            <person name="Wu L."/>
            <person name="Ma J."/>
        </authorList>
    </citation>
    <scope>NUCLEOTIDE SEQUENCE [LARGE SCALE GENOMIC DNA]</scope>
    <source>
        <strain evidence="2 3">SKP4-8</strain>
    </source>
</reference>
<organism evidence="2 3">
    <name type="scientific">Allobacillus salarius</name>
    <dbReference type="NCBI Taxonomy" id="1955272"/>
    <lineage>
        <taxon>Bacteria</taxon>
        <taxon>Bacillati</taxon>
        <taxon>Bacillota</taxon>
        <taxon>Bacilli</taxon>
        <taxon>Bacillales</taxon>
        <taxon>Bacillaceae</taxon>
        <taxon>Allobacillus</taxon>
    </lineage>
</organism>
<dbReference type="Proteomes" id="UP000316425">
    <property type="component" value="Unassembled WGS sequence"/>
</dbReference>
<proteinExistence type="predicted"/>
<protein>
    <submittedName>
        <fullName evidence="2">MBL fold metallo-hydrolase</fullName>
    </submittedName>
</protein>
<dbReference type="PANTHER" id="PTHR23131:SF4">
    <property type="entry name" value="METALLO-BETA-LACTAMASE SUPERFAMILY POTEIN"/>
    <property type="match status" value="1"/>
</dbReference>
<evidence type="ECO:0000259" key="1">
    <source>
        <dbReference type="SMART" id="SM00849"/>
    </source>
</evidence>
<dbReference type="InterPro" id="IPR050662">
    <property type="entry name" value="Sec-metab_biosynth-thioest"/>
</dbReference>
<dbReference type="PANTHER" id="PTHR23131">
    <property type="entry name" value="ENDORIBONUCLEASE LACTB2"/>
    <property type="match status" value="1"/>
</dbReference>
<dbReference type="SUPFAM" id="SSF56281">
    <property type="entry name" value="Metallo-hydrolase/oxidoreductase"/>
    <property type="match status" value="1"/>
</dbReference>
<dbReference type="GO" id="GO:0016787">
    <property type="term" value="F:hydrolase activity"/>
    <property type="evidence" value="ECO:0007669"/>
    <property type="project" value="UniProtKB-KW"/>
</dbReference>
<comment type="caution">
    <text evidence="2">The sequence shown here is derived from an EMBL/GenBank/DDBJ whole genome shotgun (WGS) entry which is preliminary data.</text>
</comment>